<name>D6TEL9_KTERA</name>
<evidence type="ECO:0000256" key="2">
    <source>
        <dbReference type="ARBA" id="ARBA00023315"/>
    </source>
</evidence>
<dbReference type="Proteomes" id="UP000004508">
    <property type="component" value="Unassembled WGS sequence"/>
</dbReference>
<feature type="domain" description="N-acetyltransferase" evidence="3">
    <location>
        <begin position="8"/>
        <end position="156"/>
    </location>
</feature>
<keyword evidence="1 4" id="KW-0808">Transferase</keyword>
<protein>
    <submittedName>
        <fullName evidence="4">GCN5-related N-acetyltransferase</fullName>
    </submittedName>
</protein>
<dbReference type="STRING" id="485913.Krac_12012"/>
<reference evidence="4 5" key="1">
    <citation type="journal article" date="2011" name="Stand. Genomic Sci.">
        <title>Non-contiguous finished genome sequence and contextual data of the filamentous soil bacterium Ktedonobacter racemifer type strain (SOSP1-21).</title>
        <authorList>
            <person name="Chang Y.J."/>
            <person name="Land M."/>
            <person name="Hauser L."/>
            <person name="Chertkov O."/>
            <person name="Del Rio T.G."/>
            <person name="Nolan M."/>
            <person name="Copeland A."/>
            <person name="Tice H."/>
            <person name="Cheng J.F."/>
            <person name="Lucas S."/>
            <person name="Han C."/>
            <person name="Goodwin L."/>
            <person name="Pitluck S."/>
            <person name="Ivanova N."/>
            <person name="Ovchinikova G."/>
            <person name="Pati A."/>
            <person name="Chen A."/>
            <person name="Palaniappan K."/>
            <person name="Mavromatis K."/>
            <person name="Liolios K."/>
            <person name="Brettin T."/>
            <person name="Fiebig A."/>
            <person name="Rohde M."/>
            <person name="Abt B."/>
            <person name="Goker M."/>
            <person name="Detter J.C."/>
            <person name="Woyke T."/>
            <person name="Bristow J."/>
            <person name="Eisen J.A."/>
            <person name="Markowitz V."/>
            <person name="Hugenholtz P."/>
            <person name="Kyrpides N.C."/>
            <person name="Klenk H.P."/>
            <person name="Lapidus A."/>
        </authorList>
    </citation>
    <scope>NUCLEOTIDE SEQUENCE [LARGE SCALE GENOMIC DNA]</scope>
    <source>
        <strain evidence="5">DSM 44963</strain>
    </source>
</reference>
<dbReference type="PROSITE" id="PS51186">
    <property type="entry name" value="GNAT"/>
    <property type="match status" value="2"/>
</dbReference>
<dbReference type="eggNOG" id="COG0456">
    <property type="taxonomic scope" value="Bacteria"/>
</dbReference>
<dbReference type="InterPro" id="IPR050680">
    <property type="entry name" value="YpeA/RimI_acetyltransf"/>
</dbReference>
<dbReference type="SUPFAM" id="SSF55729">
    <property type="entry name" value="Acyl-CoA N-acyltransferases (Nat)"/>
    <property type="match status" value="2"/>
</dbReference>
<evidence type="ECO:0000313" key="4">
    <source>
        <dbReference type="EMBL" id="EFH90392.1"/>
    </source>
</evidence>
<dbReference type="AlphaFoldDB" id="D6TEL9"/>
<dbReference type="InterPro" id="IPR000182">
    <property type="entry name" value="GNAT_dom"/>
</dbReference>
<dbReference type="Pfam" id="PF00583">
    <property type="entry name" value="Acetyltransf_1"/>
    <property type="match status" value="1"/>
</dbReference>
<gene>
    <name evidence="4" type="ORF">Krac_12012</name>
</gene>
<comment type="caution">
    <text evidence="4">The sequence shown here is derived from an EMBL/GenBank/DDBJ whole genome shotgun (WGS) entry which is preliminary data.</text>
</comment>
<proteinExistence type="predicted"/>
<evidence type="ECO:0000259" key="3">
    <source>
        <dbReference type="PROSITE" id="PS51186"/>
    </source>
</evidence>
<evidence type="ECO:0000256" key="1">
    <source>
        <dbReference type="ARBA" id="ARBA00022679"/>
    </source>
</evidence>
<keyword evidence="2" id="KW-0012">Acyltransferase</keyword>
<dbReference type="CDD" id="cd04301">
    <property type="entry name" value="NAT_SF"/>
    <property type="match status" value="2"/>
</dbReference>
<dbReference type="Gene3D" id="3.40.630.30">
    <property type="match status" value="1"/>
</dbReference>
<dbReference type="PANTHER" id="PTHR43420">
    <property type="entry name" value="ACETYLTRANSFERASE"/>
    <property type="match status" value="1"/>
</dbReference>
<dbReference type="EMBL" id="ADVG01000001">
    <property type="protein sequence ID" value="EFH90392.1"/>
    <property type="molecule type" value="Genomic_DNA"/>
</dbReference>
<dbReference type="InParanoid" id="D6TEL9"/>
<evidence type="ECO:0000313" key="5">
    <source>
        <dbReference type="Proteomes" id="UP000004508"/>
    </source>
</evidence>
<dbReference type="InterPro" id="IPR016181">
    <property type="entry name" value="Acyl_CoA_acyltransferase"/>
</dbReference>
<feature type="domain" description="N-acetyltransferase" evidence="3">
    <location>
        <begin position="155"/>
        <end position="304"/>
    </location>
</feature>
<dbReference type="RefSeq" id="WP_007907728.1">
    <property type="nucleotide sequence ID" value="NZ_ADVG01000001.1"/>
</dbReference>
<organism evidence="4 5">
    <name type="scientific">Ktedonobacter racemifer DSM 44963</name>
    <dbReference type="NCBI Taxonomy" id="485913"/>
    <lineage>
        <taxon>Bacteria</taxon>
        <taxon>Bacillati</taxon>
        <taxon>Chloroflexota</taxon>
        <taxon>Ktedonobacteria</taxon>
        <taxon>Ktedonobacterales</taxon>
        <taxon>Ktedonobacteraceae</taxon>
        <taxon>Ktedonobacter</taxon>
    </lineage>
</organism>
<dbReference type="GO" id="GO:0016747">
    <property type="term" value="F:acyltransferase activity, transferring groups other than amino-acyl groups"/>
    <property type="evidence" value="ECO:0007669"/>
    <property type="project" value="InterPro"/>
</dbReference>
<dbReference type="OrthoDB" id="159497at2"/>
<sequence length="307" mass="34726">MQQYSGLVKRRGLAEDELNAVAHLMELCYQHDQSWVRVNVGDLRHPAGLLCQSFLYYEDALLVGYLGVEGLGASVREVTGMVHPAYRRRGIFRQLLAAARLGCEQQDIARLFLITEQGSESGKAFIASTGARLEMAEHEMVLQQFQDHYVLDDRLLVRQAEDDDLEGYLQAVSTSFGETVERRRPLVTLFWHNPKFRFYLATFGEGEVSCREPVGCLRLDVHEAEGKIGIYSVGIIPAYRGRGYGRQMLESVLRDIPEREQKVITLDVETDNTPALHLYRSCGFRVARTYAYYALDLVLAGTLSPVE</sequence>
<accession>D6TEL9</accession>
<keyword evidence="5" id="KW-1185">Reference proteome</keyword>